<reference evidence="2 3" key="1">
    <citation type="journal article" date="2015" name="Genome Biol. Evol.">
        <title>Comparative Genomics of a Bacterivorous Green Alga Reveals Evolutionary Causalities and Consequences of Phago-Mixotrophic Mode of Nutrition.</title>
        <authorList>
            <person name="Burns J.A."/>
            <person name="Paasch A."/>
            <person name="Narechania A."/>
            <person name="Kim E."/>
        </authorList>
    </citation>
    <scope>NUCLEOTIDE SEQUENCE [LARGE SCALE GENOMIC DNA]</scope>
    <source>
        <strain evidence="2 3">PLY_AMNH</strain>
    </source>
</reference>
<evidence type="ECO:0000313" key="3">
    <source>
        <dbReference type="Proteomes" id="UP001190700"/>
    </source>
</evidence>
<feature type="compositionally biased region" description="Acidic residues" evidence="1">
    <location>
        <begin position="291"/>
        <end position="300"/>
    </location>
</feature>
<evidence type="ECO:0000256" key="1">
    <source>
        <dbReference type="SAM" id="MobiDB-lite"/>
    </source>
</evidence>
<organism evidence="2 3">
    <name type="scientific">Cymbomonas tetramitiformis</name>
    <dbReference type="NCBI Taxonomy" id="36881"/>
    <lineage>
        <taxon>Eukaryota</taxon>
        <taxon>Viridiplantae</taxon>
        <taxon>Chlorophyta</taxon>
        <taxon>Pyramimonadophyceae</taxon>
        <taxon>Pyramimonadales</taxon>
        <taxon>Pyramimonadaceae</taxon>
        <taxon>Cymbomonas</taxon>
    </lineage>
</organism>
<feature type="compositionally biased region" description="Basic and acidic residues" evidence="1">
    <location>
        <begin position="1"/>
        <end position="18"/>
    </location>
</feature>
<evidence type="ECO:0000313" key="2">
    <source>
        <dbReference type="EMBL" id="KAK3284463.1"/>
    </source>
</evidence>
<feature type="compositionally biased region" description="Basic and acidic residues" evidence="1">
    <location>
        <begin position="272"/>
        <end position="287"/>
    </location>
</feature>
<feature type="region of interest" description="Disordered" evidence="1">
    <location>
        <begin position="1"/>
        <end position="23"/>
    </location>
</feature>
<accession>A0AAE0LGJ2</accession>
<comment type="caution">
    <text evidence="2">The sequence shown here is derived from an EMBL/GenBank/DDBJ whole genome shotgun (WGS) entry which is preliminary data.</text>
</comment>
<protein>
    <submittedName>
        <fullName evidence="2">Uncharacterized protein</fullName>
    </submittedName>
</protein>
<name>A0AAE0LGJ2_9CHLO</name>
<keyword evidence="3" id="KW-1185">Reference proteome</keyword>
<dbReference type="Proteomes" id="UP001190700">
    <property type="component" value="Unassembled WGS sequence"/>
</dbReference>
<feature type="compositionally biased region" description="Acidic residues" evidence="1">
    <location>
        <begin position="425"/>
        <end position="434"/>
    </location>
</feature>
<feature type="compositionally biased region" description="Acidic residues" evidence="1">
    <location>
        <begin position="442"/>
        <end position="456"/>
    </location>
</feature>
<feature type="compositionally biased region" description="Acidic residues" evidence="1">
    <location>
        <begin position="1239"/>
        <end position="1254"/>
    </location>
</feature>
<proteinExistence type="predicted"/>
<dbReference type="EMBL" id="LGRX02002280">
    <property type="protein sequence ID" value="KAK3284463.1"/>
    <property type="molecule type" value="Genomic_DNA"/>
</dbReference>
<feature type="compositionally biased region" description="Basic and acidic residues" evidence="1">
    <location>
        <begin position="1207"/>
        <end position="1221"/>
    </location>
</feature>
<gene>
    <name evidence="2" type="ORF">CYMTET_7907</name>
</gene>
<sequence length="1355" mass="155273">MILVRNEDPSKLEGKQTEPRPNLSRVMPDYVFRSPESRRLYAKPTRQTTDATGQKPSPIVFANLYMYIIYLEKLLPNLQEDCKFIYKAEARVSSVDLSEVHKAVRDLNGLVRLHGSEVTDDKISESFAMTEYAKFITDQTGQLRKFVECLSVLKNFIKPLDIQPYFDITELLIEHVKYMFFYKRNSTEKYAELNILESPTDGPAVWGGADGKALNSNDSCDELGPLSGLVLFPPFCTPEPERSVGDVTETAESSKSSEKKIGASQAPATGTEHGDDTNRDSEMRDGSNEWQGEEDEDEEPTAVTEHADLYYLLRRRYENVEGIVENRYTIRPDDKTKNDESKSERLNQLRQILSDVGIDLSESAVVKYFGQFGFTEETWDALNSAHRRGALRRRVEDLEDEARCALDEESEETTAAFFVNSSSEIDGEEEEERDDSSVAESEQGEELTGEGEEDGESLAYLHESNPARQATMEFIIAKFMLSENDSRTDTKLATEQTYYDEMQAPWLQNYSSKLLAVVRTMIQLSEFLIQYVISSRQTQDMAQDIRHLEIVHSKIHSTCDMLRNLSDFCEVAQDELLFADIQFDDLIRPLPPSELHNLNTKLELVDTHHKRTIGCIIPKELLPSDHALSTIVEIVHNVNFCCLHAHSLAKKKKLTMDESNQVTIHLKQLYVPKTDMLLRDNNANPSYYPAFEIQELEDIKAYIALANTSHILEESRVIFMLIATVQAEFERHGGKLAYAEFMSCLRYVYRSLVRVPADDLRIPKLDISLHERIYPYITPDVANVVVSDIVYEELKKLLKGNKIYLDREDEHIGDFINIRTRPTGPCEQDLLVNCKEIYETCMDEAAISRYILYNFHEVHVHASELLESTMSENLQFETYQLTFLILCVVKHVYFELKTNAYDGKLTKCTAADCKIYYLHEKPDKDKFDTSQVKCVVCGEPYHASCSAVAQSSDGFVLDTTGCWKWICDSATRLTCRTCFKNTLKLDPERYFYFCENRTNAICTNLCQYASPQAGDRVHLCEAHESSRDSAMHINEPTDDDEIYTLVFEATPSQEEERANQELFQDLSALIERCAAKLRYVNVDKNKTIPETIATIVDSADTTLNTEDLNVAFNALFVDVMRDTTVFASLQIYDKLVSMQPTSTSFKNERSIDEFLRYVKTSTVYQEESAKQICDVAREYQLQQSENTQPAWDVDGLKKMIETLSKSERKLKFPPGEKAEQMKHKRKRKSAAGASQSEGSESESSEEDSDEEEEEIKYTNHLRLAAVVTKISKYMDTFITQSDEIDEFVKQIDRITQDYIQTHKKNKKKQDKHSRSCKSGHWRSRAICGFRIWTFRVEPSTRPKQPNDHVWRVASS</sequence>
<feature type="region of interest" description="Disordered" evidence="1">
    <location>
        <begin position="240"/>
        <end position="304"/>
    </location>
</feature>
<feature type="region of interest" description="Disordered" evidence="1">
    <location>
        <begin position="1207"/>
        <end position="1255"/>
    </location>
</feature>
<feature type="region of interest" description="Disordered" evidence="1">
    <location>
        <begin position="419"/>
        <end position="456"/>
    </location>
</feature>